<dbReference type="InterPro" id="IPR011047">
    <property type="entry name" value="Quinoprotein_ADH-like_sf"/>
</dbReference>
<organism evidence="2">
    <name type="scientific">marine metagenome</name>
    <dbReference type="NCBI Taxonomy" id="408172"/>
    <lineage>
        <taxon>unclassified sequences</taxon>
        <taxon>metagenomes</taxon>
        <taxon>ecological metagenomes</taxon>
    </lineage>
</organism>
<dbReference type="Gene3D" id="2.40.10.480">
    <property type="match status" value="1"/>
</dbReference>
<dbReference type="InterPro" id="IPR015943">
    <property type="entry name" value="WD40/YVTN_repeat-like_dom_sf"/>
</dbReference>
<dbReference type="Gene3D" id="2.130.10.10">
    <property type="entry name" value="YVTN repeat-like/Quinoprotein amine dehydrogenase"/>
    <property type="match status" value="1"/>
</dbReference>
<accession>A0A383C1G9</accession>
<dbReference type="SUPFAM" id="SSF50998">
    <property type="entry name" value="Quinoprotein alcohol dehydrogenase-like"/>
    <property type="match status" value="1"/>
</dbReference>
<evidence type="ECO:0000259" key="1">
    <source>
        <dbReference type="Pfam" id="PF13360"/>
    </source>
</evidence>
<name>A0A383C1G9_9ZZZZ</name>
<feature type="non-terminal residue" evidence="2">
    <location>
        <position position="1"/>
    </location>
</feature>
<dbReference type="PANTHER" id="PTHR34512:SF30">
    <property type="entry name" value="OUTER MEMBRANE PROTEIN ASSEMBLY FACTOR BAMB"/>
    <property type="match status" value="1"/>
</dbReference>
<dbReference type="SMART" id="SM00564">
    <property type="entry name" value="PQQ"/>
    <property type="match status" value="3"/>
</dbReference>
<feature type="non-terminal residue" evidence="2">
    <location>
        <position position="243"/>
    </location>
</feature>
<evidence type="ECO:0000313" key="2">
    <source>
        <dbReference type="EMBL" id="SVE25880.1"/>
    </source>
</evidence>
<dbReference type="InterPro" id="IPR018391">
    <property type="entry name" value="PQQ_b-propeller_rpt"/>
</dbReference>
<dbReference type="EMBL" id="UINC01204931">
    <property type="protein sequence ID" value="SVE25880.1"/>
    <property type="molecule type" value="Genomic_DNA"/>
</dbReference>
<protein>
    <recommendedName>
        <fullName evidence="1">Pyrrolo-quinoline quinone repeat domain-containing protein</fullName>
    </recommendedName>
</protein>
<proteinExistence type="predicted"/>
<reference evidence="2" key="1">
    <citation type="submission" date="2018-05" db="EMBL/GenBank/DDBJ databases">
        <authorList>
            <person name="Lanie J.A."/>
            <person name="Ng W.-L."/>
            <person name="Kazmierczak K.M."/>
            <person name="Andrzejewski T.M."/>
            <person name="Davidsen T.M."/>
            <person name="Wayne K.J."/>
            <person name="Tettelin H."/>
            <person name="Glass J.I."/>
            <person name="Rusch D."/>
            <person name="Podicherti R."/>
            <person name="Tsui H.-C.T."/>
            <person name="Winkler M.E."/>
        </authorList>
    </citation>
    <scope>NUCLEOTIDE SEQUENCE</scope>
</reference>
<dbReference type="PANTHER" id="PTHR34512">
    <property type="entry name" value="CELL SURFACE PROTEIN"/>
    <property type="match status" value="1"/>
</dbReference>
<sequence length="243" mass="26415">VPKQPTGAHNNIDPDRKMLFQVIAISRKTGEFHWQTTVRQAQPHQSTHESGTWASNSPVTDGRHVIAFFGSNGLYCLDAATGKVVWKKDLGKMEVKHGHGEGASPALHGSTVVINWDHEGDSFVVALNTATGRELWRQPRGEPTSWSTPIIIEHAGKPQVIISATNAVRAYDLATGRVIWSCGGMPNNVVASPVAQEGIVIAGASYVRKSMLAINLNEAKGDITDPNKILWRRRTGTPYVPSL</sequence>
<gene>
    <name evidence="2" type="ORF">METZ01_LOCUS478734</name>
</gene>
<dbReference type="Pfam" id="PF13360">
    <property type="entry name" value="PQQ_2"/>
    <property type="match status" value="1"/>
</dbReference>
<dbReference type="InterPro" id="IPR002372">
    <property type="entry name" value="PQQ_rpt_dom"/>
</dbReference>
<dbReference type="AlphaFoldDB" id="A0A383C1G9"/>
<feature type="domain" description="Pyrrolo-quinoline quinone repeat" evidence="1">
    <location>
        <begin position="22"/>
        <end position="233"/>
    </location>
</feature>